<dbReference type="AlphaFoldDB" id="X1FXM8"/>
<comment type="caution">
    <text evidence="1">The sequence shown here is derived from an EMBL/GenBank/DDBJ whole genome shotgun (WGS) entry which is preliminary data.</text>
</comment>
<evidence type="ECO:0000313" key="1">
    <source>
        <dbReference type="EMBL" id="GAH37315.1"/>
    </source>
</evidence>
<accession>X1FXM8</accession>
<reference evidence="1" key="1">
    <citation type="journal article" date="2014" name="Front. Microbiol.">
        <title>High frequency of phylogenetically diverse reductive dehalogenase-homologous genes in deep subseafloor sedimentary metagenomes.</title>
        <authorList>
            <person name="Kawai M."/>
            <person name="Futagami T."/>
            <person name="Toyoda A."/>
            <person name="Takaki Y."/>
            <person name="Nishi S."/>
            <person name="Hori S."/>
            <person name="Arai W."/>
            <person name="Tsubouchi T."/>
            <person name="Morono Y."/>
            <person name="Uchiyama I."/>
            <person name="Ito T."/>
            <person name="Fujiyama A."/>
            <person name="Inagaki F."/>
            <person name="Takami H."/>
        </authorList>
    </citation>
    <scope>NUCLEOTIDE SEQUENCE</scope>
    <source>
        <strain evidence="1">Expedition CK06-06</strain>
    </source>
</reference>
<organism evidence="1">
    <name type="scientific">marine sediment metagenome</name>
    <dbReference type="NCBI Taxonomy" id="412755"/>
    <lineage>
        <taxon>unclassified sequences</taxon>
        <taxon>metagenomes</taxon>
        <taxon>ecological metagenomes</taxon>
    </lineage>
</organism>
<gene>
    <name evidence="1" type="ORF">S03H2_22493</name>
</gene>
<sequence>MAETEFMSNYSIDVYTGFSKEVHLFILDMVITTVPSINESKDNFMELFGGSNGTMLSYMYSHDDWHSYYIDQPSYPSVNETIETFHANFDYMITISFFADLDINGTQTTTSFERLVFVDDFGIVFFFLTNEVAWETK</sequence>
<protein>
    <submittedName>
        <fullName evidence="1">Uncharacterized protein</fullName>
    </submittedName>
</protein>
<name>X1FXM8_9ZZZZ</name>
<proteinExistence type="predicted"/>
<dbReference type="EMBL" id="BARU01012123">
    <property type="protein sequence ID" value="GAH37315.1"/>
    <property type="molecule type" value="Genomic_DNA"/>
</dbReference>